<name>A0ABX6K432_SALCS</name>
<comment type="subcellular location">
    <subcellularLocation>
        <location evidence="4">Periplasm</location>
    </subcellularLocation>
    <subcellularLocation>
        <location evidence="4">Secreted</location>
    </subcellularLocation>
</comment>
<dbReference type="PANTHER" id="PTHR30570">
    <property type="entry name" value="PERIPLASMIC PHOSPHATE BINDING COMPONENT OF PHOSPHATE ABC TRANSPORTER"/>
    <property type="match status" value="1"/>
</dbReference>
<dbReference type="Proteomes" id="UP000501408">
    <property type="component" value="Chromosome 1"/>
</dbReference>
<evidence type="ECO:0000313" key="7">
    <source>
        <dbReference type="Proteomes" id="UP000501408"/>
    </source>
</evidence>
<dbReference type="EMBL" id="CP050266">
    <property type="protein sequence ID" value="QIR06312.1"/>
    <property type="molecule type" value="Genomic_DNA"/>
</dbReference>
<evidence type="ECO:0000259" key="5">
    <source>
        <dbReference type="Pfam" id="PF12849"/>
    </source>
</evidence>
<comment type="function">
    <text evidence="4">Involved in the system for phosphate transport across the cytoplasmic membrane.</text>
</comment>
<dbReference type="InterPro" id="IPR024370">
    <property type="entry name" value="PBP_domain"/>
</dbReference>
<feature type="chain" id="PRO_5045002255" description="Phosphate-binding protein" evidence="4">
    <location>
        <begin position="23"/>
        <end position="273"/>
    </location>
</feature>
<sequence length="273" mass="28546">MKSKVFGAIMMAGAMFSASASAQETVSISGSTSVTEVMEVLAETYHQQHQDTYIEVQGTGSSAGIKAAKNGTSYFGMASRELKASEKEPSLKETVIARDGIAVVVNNANGVKNLTADQIAKIYRGEITNWSNVGGENKPIVLVTRDTASGTRGAFESIMGLKREVNGMKVSAISQKAQVANGNGVVKTIVANNPLAIGYISLGSVDDSLKALSVDGHAPTTEAVAAGDYKVARPFLVLHKEGTTSAAADDFLNWVLSADGQKIVANQGYIAVK</sequence>
<dbReference type="RefSeq" id="WP_167314504.1">
    <property type="nucleotide sequence ID" value="NZ_CP050266.1"/>
</dbReference>
<keyword evidence="3 4" id="KW-0732">Signal</keyword>
<accession>A0ABX6K432</accession>
<dbReference type="NCBIfam" id="TIGR02136">
    <property type="entry name" value="ptsS_2"/>
    <property type="match status" value="1"/>
</dbReference>
<keyword evidence="2 4" id="KW-0813">Transport</keyword>
<keyword evidence="4" id="KW-0964">Secreted</keyword>
<dbReference type="InterPro" id="IPR011862">
    <property type="entry name" value="Phos-bd"/>
</dbReference>
<evidence type="ECO:0000256" key="1">
    <source>
        <dbReference type="ARBA" id="ARBA00008725"/>
    </source>
</evidence>
<dbReference type="PANTHER" id="PTHR30570:SF1">
    <property type="entry name" value="PHOSPHATE-BINDING PROTEIN PSTS"/>
    <property type="match status" value="1"/>
</dbReference>
<evidence type="ECO:0000256" key="2">
    <source>
        <dbReference type="ARBA" id="ARBA00022448"/>
    </source>
</evidence>
<dbReference type="InterPro" id="IPR050811">
    <property type="entry name" value="Phosphate_ABC_transporter"/>
</dbReference>
<dbReference type="SUPFAM" id="SSF53850">
    <property type="entry name" value="Periplasmic binding protein-like II"/>
    <property type="match status" value="1"/>
</dbReference>
<proteinExistence type="inferred from homology"/>
<keyword evidence="4" id="KW-0592">Phosphate transport</keyword>
<comment type="similarity">
    <text evidence="1 4">Belongs to the PstS family.</text>
</comment>
<reference evidence="6 7" key="1">
    <citation type="submission" date="2020-03" db="EMBL/GenBank/DDBJ databases">
        <title>Genome mining reveals the biosynthetic pathways of PHA and ectoines of the halophilic strain Salinivibrio costicola M318 isolated from fermented shrimp paste.</title>
        <authorList>
            <person name="Doan T.V."/>
            <person name="Tran L.T."/>
            <person name="Trieu T.A."/>
            <person name="Nguyen Q.V."/>
            <person name="Quach T.N."/>
            <person name="Phi T.Q."/>
            <person name="Kumar S."/>
        </authorList>
    </citation>
    <scope>NUCLEOTIDE SEQUENCE [LARGE SCALE GENOMIC DNA]</scope>
    <source>
        <strain evidence="6 7">M318</strain>
    </source>
</reference>
<feature type="domain" description="PBP" evidence="5">
    <location>
        <begin position="18"/>
        <end position="258"/>
    </location>
</feature>
<evidence type="ECO:0000313" key="6">
    <source>
        <dbReference type="EMBL" id="QIR06312.1"/>
    </source>
</evidence>
<protein>
    <recommendedName>
        <fullName evidence="4">Phosphate-binding protein</fullName>
    </recommendedName>
</protein>
<keyword evidence="7" id="KW-1185">Reference proteome</keyword>
<feature type="signal peptide" evidence="4">
    <location>
        <begin position="1"/>
        <end position="22"/>
    </location>
</feature>
<dbReference type="Pfam" id="PF12849">
    <property type="entry name" value="PBP_like_2"/>
    <property type="match status" value="1"/>
</dbReference>
<evidence type="ECO:0000256" key="3">
    <source>
        <dbReference type="ARBA" id="ARBA00022729"/>
    </source>
</evidence>
<organism evidence="6 7">
    <name type="scientific">Salinivibrio costicola</name>
    <name type="common">Vibrio costicola</name>
    <dbReference type="NCBI Taxonomy" id="51367"/>
    <lineage>
        <taxon>Bacteria</taxon>
        <taxon>Pseudomonadati</taxon>
        <taxon>Pseudomonadota</taxon>
        <taxon>Gammaproteobacteria</taxon>
        <taxon>Vibrionales</taxon>
        <taxon>Vibrionaceae</taxon>
        <taxon>Salinivibrio</taxon>
    </lineage>
</organism>
<evidence type="ECO:0000256" key="4">
    <source>
        <dbReference type="RuleBase" id="RU367119"/>
    </source>
</evidence>
<dbReference type="CDD" id="cd13653">
    <property type="entry name" value="PBP2_phosphate_like_1"/>
    <property type="match status" value="1"/>
</dbReference>
<dbReference type="Gene3D" id="3.40.190.10">
    <property type="entry name" value="Periplasmic binding protein-like II"/>
    <property type="match status" value="2"/>
</dbReference>
<keyword evidence="4" id="KW-0574">Periplasm</keyword>
<gene>
    <name evidence="6" type="ORF">HBA18_07940</name>
</gene>